<evidence type="ECO:0008006" key="4">
    <source>
        <dbReference type="Google" id="ProtNLM"/>
    </source>
</evidence>
<accession>A0A1L7W6X0</accession>
<evidence type="ECO:0000313" key="3">
    <source>
        <dbReference type="Proteomes" id="UP000183971"/>
    </source>
</evidence>
<dbReference type="Proteomes" id="UP000183971">
    <property type="component" value="Unassembled WGS sequence"/>
</dbReference>
<dbReference type="RefSeq" id="XP_031088719.1">
    <property type="nucleotide sequence ID" value="XM_031223352.1"/>
</dbReference>
<feature type="region of interest" description="Disordered" evidence="1">
    <location>
        <begin position="363"/>
        <end position="430"/>
    </location>
</feature>
<evidence type="ECO:0000313" key="2">
    <source>
        <dbReference type="EMBL" id="CZR48186.1"/>
    </source>
</evidence>
<dbReference type="GeneID" id="42057660"/>
<sequence>MLPYEEKGLMKVVTYQLPVPCGDCSVHLLIDGDGQTLSAFIIDSGRDAQGLKACYVVLSGLKIITRIHNLKPHFLRAWVVTHWDKDHYEGVLELLQHEKLHQELNEYIQTDNFMLYGVTSKKVSDLVKKALARSKIIATVKLGLGVIGCNFLGEEFNKAGVGFWCVGGDGYSYDTAIDFKSPPTPQSDKNTPKKLQLFCAGDGNVLLERNSICPKVFQGRPVKAFKLDHHGWDVLFLIGCIYNEGNSKHDGKLLYTTRLPYWVDASKFEEWCNTDMNLSGRISGLFRSDGPLSAETKFLSGNEFKNALEEDDEDEEDDPPYTRQAALKDFLLNKHYNDNAGPNDSIQSRVTTELEASIKEGTDWKYKMDDEDEMDREAQIDTEQKADKDKMDEEVKKETVEKAGKDKVADKEKNKKKKKKKGENDMDTEDKQTVVQECVNIWNTISEQSIKEGEAQAKYYLLQLISANHNDLDGAIKAFEWPELPFQYKL</sequence>
<proteinExistence type="predicted"/>
<dbReference type="Gene3D" id="3.60.15.10">
    <property type="entry name" value="Ribonuclease Z/Hydroxyacylglutathione hydrolase-like"/>
    <property type="match status" value="1"/>
</dbReference>
<dbReference type="InterPro" id="IPR036866">
    <property type="entry name" value="RibonucZ/Hydroxyglut_hydro"/>
</dbReference>
<dbReference type="SUPFAM" id="SSF56281">
    <property type="entry name" value="Metallo-hydrolase/oxidoreductase"/>
    <property type="match status" value="1"/>
</dbReference>
<organism evidence="2 3">
    <name type="scientific">Fusarium proliferatum (strain ET1)</name>
    <name type="common">Orchid endophyte fungus</name>
    <dbReference type="NCBI Taxonomy" id="1227346"/>
    <lineage>
        <taxon>Eukaryota</taxon>
        <taxon>Fungi</taxon>
        <taxon>Dikarya</taxon>
        <taxon>Ascomycota</taxon>
        <taxon>Pezizomycotina</taxon>
        <taxon>Sordariomycetes</taxon>
        <taxon>Hypocreomycetidae</taxon>
        <taxon>Hypocreales</taxon>
        <taxon>Nectriaceae</taxon>
        <taxon>Fusarium</taxon>
        <taxon>Fusarium fujikuroi species complex</taxon>
    </lineage>
</organism>
<keyword evidence="3" id="KW-1185">Reference proteome</keyword>
<reference evidence="3" key="1">
    <citation type="journal article" date="2016" name="Genome Biol. Evol.">
        <title>Comparative 'omics' of the Fusarium fujikuroi species complex highlights differences in genetic potential and metabolite synthesis.</title>
        <authorList>
            <person name="Niehaus E.-M."/>
            <person name="Muensterkoetter M."/>
            <person name="Proctor R.H."/>
            <person name="Brown D.W."/>
            <person name="Sharon A."/>
            <person name="Idan Y."/>
            <person name="Oren-Young L."/>
            <person name="Sieber C.M."/>
            <person name="Novak O."/>
            <person name="Pencik A."/>
            <person name="Tarkowska D."/>
            <person name="Hromadova K."/>
            <person name="Freeman S."/>
            <person name="Maymon M."/>
            <person name="Elazar M."/>
            <person name="Youssef S.A."/>
            <person name="El-Shabrawy E.S.M."/>
            <person name="Shalaby A.B.A."/>
            <person name="Houterman P."/>
            <person name="Brock N.L."/>
            <person name="Burkhardt I."/>
            <person name="Tsavkelova E.A."/>
            <person name="Dickschat J.S."/>
            <person name="Galuszka P."/>
            <person name="Gueldener U."/>
            <person name="Tudzynski B."/>
        </authorList>
    </citation>
    <scope>NUCLEOTIDE SEQUENCE [LARGE SCALE GENOMIC DNA]</scope>
    <source>
        <strain evidence="3">ET1</strain>
    </source>
</reference>
<feature type="compositionally biased region" description="Basic and acidic residues" evidence="1">
    <location>
        <begin position="376"/>
        <end position="413"/>
    </location>
</feature>
<dbReference type="AlphaFoldDB" id="A0A1L7W6X0"/>
<comment type="caution">
    <text evidence="2">The sequence shown here is derived from an EMBL/GenBank/DDBJ whole genome shotgun (WGS) entry which is preliminary data.</text>
</comment>
<evidence type="ECO:0000256" key="1">
    <source>
        <dbReference type="SAM" id="MobiDB-lite"/>
    </source>
</evidence>
<protein>
    <recommendedName>
        <fullName evidence="4">Metallo-beta-lactamase domain-containing protein</fullName>
    </recommendedName>
</protein>
<dbReference type="VEuPathDB" id="FungiDB:FPRO_12796"/>
<dbReference type="EMBL" id="FJOF01000013">
    <property type="protein sequence ID" value="CZR48186.1"/>
    <property type="molecule type" value="Genomic_DNA"/>
</dbReference>
<name>A0A1L7W6X0_FUSPR</name>
<gene>
    <name evidence="2" type="ORF">FPRO_12796</name>
</gene>